<name>A0A1T1HEL8_OCELI</name>
<evidence type="ECO:0000313" key="14">
    <source>
        <dbReference type="Proteomes" id="UP000190064"/>
    </source>
</evidence>
<protein>
    <recommendedName>
        <fullName evidence="8 10">Aminodeoxychorismate lyase</fullName>
        <ecNumber evidence="8 10">4.1.3.38</ecNumber>
    </recommendedName>
</protein>
<dbReference type="AlphaFoldDB" id="A0A1T1HEL8"/>
<dbReference type="PANTHER" id="PTHR42743:SF2">
    <property type="entry name" value="AMINODEOXYCHORISMATE LYASE"/>
    <property type="match status" value="1"/>
</dbReference>
<evidence type="ECO:0000256" key="11">
    <source>
        <dbReference type="RuleBase" id="RU004106"/>
    </source>
</evidence>
<evidence type="ECO:0000256" key="5">
    <source>
        <dbReference type="ARBA" id="ARBA00022909"/>
    </source>
</evidence>
<evidence type="ECO:0000256" key="8">
    <source>
        <dbReference type="ARBA" id="ARBA00035676"/>
    </source>
</evidence>
<gene>
    <name evidence="13" type="ORF">BTA35_0201620</name>
</gene>
<dbReference type="RefSeq" id="WP_077242677.1">
    <property type="nucleotide sequence ID" value="NZ_FXTS01000001.1"/>
</dbReference>
<dbReference type="Gene3D" id="3.20.10.10">
    <property type="entry name" value="D-amino Acid Aminotransferase, subunit A, domain 2"/>
    <property type="match status" value="1"/>
</dbReference>
<comment type="cofactor">
    <cofactor evidence="1 12">
        <name>pyridoxal 5'-phosphate</name>
        <dbReference type="ChEBI" id="CHEBI:597326"/>
    </cofactor>
</comment>
<evidence type="ECO:0000256" key="9">
    <source>
        <dbReference type="ARBA" id="ARBA00049529"/>
    </source>
</evidence>
<dbReference type="GO" id="GO:0008696">
    <property type="term" value="F:4-amino-4-deoxychorismate lyase activity"/>
    <property type="evidence" value="ECO:0007669"/>
    <property type="project" value="UniProtKB-UniRule"/>
</dbReference>
<evidence type="ECO:0000256" key="6">
    <source>
        <dbReference type="ARBA" id="ARBA00023239"/>
    </source>
</evidence>
<comment type="subunit">
    <text evidence="3">Homodimer.</text>
</comment>
<dbReference type="InterPro" id="IPR043132">
    <property type="entry name" value="BCAT-like_C"/>
</dbReference>
<dbReference type="STRING" id="966.BTA35_0201620"/>
<evidence type="ECO:0000256" key="3">
    <source>
        <dbReference type="ARBA" id="ARBA00011738"/>
    </source>
</evidence>
<dbReference type="InterPro" id="IPR001544">
    <property type="entry name" value="Aminotrans_IV"/>
</dbReference>
<dbReference type="PANTHER" id="PTHR42743">
    <property type="entry name" value="AMINO-ACID AMINOTRANSFERASE"/>
    <property type="match status" value="1"/>
</dbReference>
<keyword evidence="6 13" id="KW-0456">Lyase</keyword>
<dbReference type="InterPro" id="IPR036038">
    <property type="entry name" value="Aminotransferase-like"/>
</dbReference>
<keyword evidence="4 12" id="KW-0663">Pyridoxal phosphate</keyword>
<keyword evidence="5" id="KW-0289">Folate biosynthesis</keyword>
<dbReference type="GO" id="GO:0030170">
    <property type="term" value="F:pyridoxal phosphate binding"/>
    <property type="evidence" value="ECO:0007669"/>
    <property type="project" value="InterPro"/>
</dbReference>
<comment type="catalytic activity">
    <reaction evidence="9">
        <text>4-amino-4-deoxychorismate = 4-aminobenzoate + pyruvate + H(+)</text>
        <dbReference type="Rhea" id="RHEA:16201"/>
        <dbReference type="ChEBI" id="CHEBI:15361"/>
        <dbReference type="ChEBI" id="CHEBI:15378"/>
        <dbReference type="ChEBI" id="CHEBI:17836"/>
        <dbReference type="ChEBI" id="CHEBI:58406"/>
        <dbReference type="EC" id="4.1.3.38"/>
    </reaction>
</comment>
<proteinExistence type="inferred from homology"/>
<keyword evidence="14" id="KW-1185">Reference proteome</keyword>
<sequence length="288" mass="31822">MAFQTLINGVTQTSWPVADRGLAYGDGVFETFRVIEGRVGLFNRHWQRLKYSLQRLDIPVPLSEEQLIRAIADVVDGGDGVAKLMVTRGSGGRGYRCPDNPDSQWSLQGFPLPEIESEHYASGVSVRSCRLQLAEQPALAGMKHLNRLEQVMARQEWQNEYFEGLMFSRSGYLVEATMANIFLVHKDRLLTPRLNLCGVKGVMRDAILEQGPAISGALAMPCETPVLSASDLLQADSAFICNSVRGIIPLSHWYDEQGGLIQSWDSAEHSVVKALIGAFHPAMKLPIV</sequence>
<dbReference type="GO" id="GO:0046656">
    <property type="term" value="P:folic acid biosynthetic process"/>
    <property type="evidence" value="ECO:0007669"/>
    <property type="project" value="UniProtKB-KW"/>
</dbReference>
<dbReference type="NCBIfam" id="TIGR03461">
    <property type="entry name" value="pabC_Proteo"/>
    <property type="match status" value="1"/>
</dbReference>
<dbReference type="GO" id="GO:0008153">
    <property type="term" value="P:4-aminobenzoate biosynthetic process"/>
    <property type="evidence" value="ECO:0007669"/>
    <property type="project" value="UniProtKB-UniRule"/>
</dbReference>
<dbReference type="InterPro" id="IPR043131">
    <property type="entry name" value="BCAT-like_N"/>
</dbReference>
<dbReference type="GO" id="GO:0005829">
    <property type="term" value="C:cytosol"/>
    <property type="evidence" value="ECO:0007669"/>
    <property type="project" value="TreeGrafter"/>
</dbReference>
<evidence type="ECO:0000256" key="2">
    <source>
        <dbReference type="ARBA" id="ARBA00009320"/>
    </source>
</evidence>
<dbReference type="EC" id="4.1.3.38" evidence="8 10"/>
<evidence type="ECO:0000256" key="7">
    <source>
        <dbReference type="ARBA" id="ARBA00035633"/>
    </source>
</evidence>
<evidence type="ECO:0000256" key="10">
    <source>
        <dbReference type="NCBIfam" id="TIGR03461"/>
    </source>
</evidence>
<dbReference type="Proteomes" id="UP000190064">
    <property type="component" value="Unassembled WGS sequence"/>
</dbReference>
<comment type="caution">
    <text evidence="13">The sequence shown here is derived from an EMBL/GenBank/DDBJ whole genome shotgun (WGS) entry which is preliminary data.</text>
</comment>
<dbReference type="Pfam" id="PF01063">
    <property type="entry name" value="Aminotran_4"/>
    <property type="match status" value="1"/>
</dbReference>
<evidence type="ECO:0000313" key="13">
    <source>
        <dbReference type="EMBL" id="OOV88252.1"/>
    </source>
</evidence>
<evidence type="ECO:0000256" key="12">
    <source>
        <dbReference type="RuleBase" id="RU004516"/>
    </source>
</evidence>
<dbReference type="InterPro" id="IPR017824">
    <property type="entry name" value="Aminodeoxychorismate_lyase_IV"/>
</dbReference>
<evidence type="ECO:0000256" key="4">
    <source>
        <dbReference type="ARBA" id="ARBA00022898"/>
    </source>
</evidence>
<dbReference type="PROSITE" id="PS00770">
    <property type="entry name" value="AA_TRANSFER_CLASS_4"/>
    <property type="match status" value="1"/>
</dbReference>
<accession>A0A1T1HEL8</accession>
<dbReference type="CDD" id="cd01559">
    <property type="entry name" value="ADCL_like"/>
    <property type="match status" value="1"/>
</dbReference>
<dbReference type="InterPro" id="IPR018300">
    <property type="entry name" value="Aminotrans_IV_CS"/>
</dbReference>
<comment type="pathway">
    <text evidence="7">Cofactor biosynthesis; tetrahydrofolate biosynthesis; 4-aminobenzoate from chorismate: step 2/2.</text>
</comment>
<reference evidence="13" key="1">
    <citation type="submission" date="2017-02" db="EMBL/GenBank/DDBJ databases">
        <title>Draft Genome Sequence of the Salt Water Bacterium Oceanospirillum linum ATCC 11336.</title>
        <authorList>
            <person name="Trachtenberg A.M."/>
            <person name="Carney J.G."/>
            <person name="Linnane J.D."/>
            <person name="Rheaume B.A."/>
            <person name="Pitts N.L."/>
            <person name="Mykles D.L."/>
            <person name="Maclea K.S."/>
        </authorList>
    </citation>
    <scope>NUCLEOTIDE SEQUENCE [LARGE SCALE GENOMIC DNA]</scope>
    <source>
        <strain evidence="13">ATCC 11336</strain>
    </source>
</reference>
<dbReference type="InterPro" id="IPR050571">
    <property type="entry name" value="Class-IV_PLP-Dep_Aminotrnsfr"/>
</dbReference>
<dbReference type="Gene3D" id="3.30.470.10">
    <property type="match status" value="1"/>
</dbReference>
<comment type="similarity">
    <text evidence="2 11">Belongs to the class-IV pyridoxal-phosphate-dependent aminotransferase family.</text>
</comment>
<dbReference type="SUPFAM" id="SSF56752">
    <property type="entry name" value="D-aminoacid aminotransferase-like PLP-dependent enzymes"/>
    <property type="match status" value="1"/>
</dbReference>
<organism evidence="13 14">
    <name type="scientific">Oceanospirillum linum</name>
    <dbReference type="NCBI Taxonomy" id="966"/>
    <lineage>
        <taxon>Bacteria</taxon>
        <taxon>Pseudomonadati</taxon>
        <taxon>Pseudomonadota</taxon>
        <taxon>Gammaproteobacteria</taxon>
        <taxon>Oceanospirillales</taxon>
        <taxon>Oceanospirillaceae</taxon>
        <taxon>Oceanospirillum</taxon>
    </lineage>
</organism>
<evidence type="ECO:0000256" key="1">
    <source>
        <dbReference type="ARBA" id="ARBA00001933"/>
    </source>
</evidence>
<dbReference type="EMBL" id="MTSD02000001">
    <property type="protein sequence ID" value="OOV88252.1"/>
    <property type="molecule type" value="Genomic_DNA"/>
</dbReference>